<dbReference type="AlphaFoldDB" id="A0A0E3SQQ7"/>
<dbReference type="KEGG" id="mmet:MCMEM_0998"/>
<evidence type="ECO:0000313" key="2">
    <source>
        <dbReference type="EMBL" id="AKB85051.1"/>
    </source>
</evidence>
<dbReference type="GO" id="GO:0043023">
    <property type="term" value="F:ribosomal large subunit binding"/>
    <property type="evidence" value="ECO:0007669"/>
    <property type="project" value="InterPro"/>
</dbReference>
<protein>
    <submittedName>
        <fullName evidence="2">NMD protein affecting ribosome stability and mRNA decay</fullName>
    </submittedName>
</protein>
<dbReference type="PANTHER" id="PTHR12746:SF2">
    <property type="entry name" value="60S RIBOSOMAL EXPORT PROTEIN NMD3"/>
    <property type="match status" value="1"/>
</dbReference>
<proteinExistence type="predicted"/>
<dbReference type="EMBL" id="CP009518">
    <property type="protein sequence ID" value="AKB85051.1"/>
    <property type="molecule type" value="Genomic_DNA"/>
</dbReference>
<dbReference type="HOGENOM" id="CLU_065087_0_0_2"/>
<dbReference type="InterPro" id="IPR039768">
    <property type="entry name" value="Nmd3"/>
</dbReference>
<dbReference type="PANTHER" id="PTHR12746">
    <property type="entry name" value="NONSENSE-MEDIATED MRNA DECAY PROTEIN 3"/>
    <property type="match status" value="1"/>
</dbReference>
<organism evidence="2 3">
    <name type="scientific">Methanococcoides methylutens MM1</name>
    <dbReference type="NCBI Taxonomy" id="1434104"/>
    <lineage>
        <taxon>Archaea</taxon>
        <taxon>Methanobacteriati</taxon>
        <taxon>Methanobacteriota</taxon>
        <taxon>Stenosarchaea group</taxon>
        <taxon>Methanomicrobia</taxon>
        <taxon>Methanosarcinales</taxon>
        <taxon>Methanosarcinaceae</taxon>
        <taxon>Methanococcoides</taxon>
    </lineage>
</organism>
<sequence length="369" mass="41476">MMDKRLISIYLPFTHLMSLTLCPKCGAETKRLYKNVCRKCFLENFTLAVLPLVLHARICSRCNARFDRNKWRDEGDLEDIVIRTVEDELFVHEEADDVDIVMEPRELTPHLYKVKVEIDAMVEGEPLHQELVTEVRIIREACDRCSRMSGGYFEAILQIRAANRMVTPEEIDACKLICADMVEKLWKKGGRFAFITDCIDSKDGADIYLGSANAGRQICKAVVSEIGGTFSESPTLYGHKDGKDLYRITFSMRLPEFMPGDIILYKGSVIEIRNSGKNSKGIYLATGARFLVETEKLDGAIRIANRDDAVGAVLVAVEGDDIMVLDPTTYQTITLKKPMFFSSEAGDEIPVISTEQGLFALPEDSAHRL</sequence>
<reference evidence="2 3" key="1">
    <citation type="submission" date="2014-07" db="EMBL/GenBank/DDBJ databases">
        <title>Methanogenic archaea and the global carbon cycle.</title>
        <authorList>
            <person name="Henriksen J.R."/>
            <person name="Luke J."/>
            <person name="Reinhart S."/>
            <person name="Benedict M.N."/>
            <person name="Youngblut N.D."/>
            <person name="Metcalf M.E."/>
            <person name="Whitaker R.J."/>
            <person name="Metcalf W.W."/>
        </authorList>
    </citation>
    <scope>NUCLEOTIDE SEQUENCE [LARGE SCALE GENOMIC DNA]</scope>
    <source>
        <strain evidence="2 3">MM1</strain>
    </source>
</reference>
<keyword evidence="3" id="KW-1185">Reference proteome</keyword>
<dbReference type="Proteomes" id="UP000033048">
    <property type="component" value="Chromosome"/>
</dbReference>
<dbReference type="InterPro" id="IPR007064">
    <property type="entry name" value="Nmd3_N"/>
</dbReference>
<accession>A0A0E3SQQ7</accession>
<dbReference type="GO" id="GO:0005737">
    <property type="term" value="C:cytoplasm"/>
    <property type="evidence" value="ECO:0007669"/>
    <property type="project" value="TreeGrafter"/>
</dbReference>
<dbReference type="STRING" id="1434104.MCMEM_0998"/>
<gene>
    <name evidence="2" type="ORF">MCMEM_0998</name>
</gene>
<name>A0A0E3SQQ7_METMT</name>
<feature type="domain" description="Nmd3 N-terminal" evidence="1">
    <location>
        <begin position="22"/>
        <end position="254"/>
    </location>
</feature>
<dbReference type="PATRIC" id="fig|1434104.5.peg.1083"/>
<dbReference type="Pfam" id="PF04981">
    <property type="entry name" value="NMD3"/>
    <property type="match status" value="1"/>
</dbReference>
<evidence type="ECO:0000259" key="1">
    <source>
        <dbReference type="Pfam" id="PF04981"/>
    </source>
</evidence>
<evidence type="ECO:0000313" key="3">
    <source>
        <dbReference type="Proteomes" id="UP000033048"/>
    </source>
</evidence>